<reference evidence="1" key="1">
    <citation type="submission" date="2014-11" db="EMBL/GenBank/DDBJ databases">
        <authorList>
            <person name="Amaro Gonzalez C."/>
        </authorList>
    </citation>
    <scope>NUCLEOTIDE SEQUENCE</scope>
</reference>
<proteinExistence type="predicted"/>
<organism evidence="1">
    <name type="scientific">Anguilla anguilla</name>
    <name type="common">European freshwater eel</name>
    <name type="synonym">Muraena anguilla</name>
    <dbReference type="NCBI Taxonomy" id="7936"/>
    <lineage>
        <taxon>Eukaryota</taxon>
        <taxon>Metazoa</taxon>
        <taxon>Chordata</taxon>
        <taxon>Craniata</taxon>
        <taxon>Vertebrata</taxon>
        <taxon>Euteleostomi</taxon>
        <taxon>Actinopterygii</taxon>
        <taxon>Neopterygii</taxon>
        <taxon>Teleostei</taxon>
        <taxon>Anguilliformes</taxon>
        <taxon>Anguillidae</taxon>
        <taxon>Anguilla</taxon>
    </lineage>
</organism>
<accession>A0A0E9PBN8</accession>
<protein>
    <submittedName>
        <fullName evidence="1">Uncharacterized protein</fullName>
    </submittedName>
</protein>
<dbReference type="EMBL" id="GBXM01106481">
    <property type="protein sequence ID" value="JAH02096.1"/>
    <property type="molecule type" value="Transcribed_RNA"/>
</dbReference>
<dbReference type="AlphaFoldDB" id="A0A0E9PBN8"/>
<name>A0A0E9PBN8_ANGAN</name>
<sequence>MQYLDNVSSHLVNLFIYFAND</sequence>
<reference evidence="1" key="2">
    <citation type="journal article" date="2015" name="Fish Shellfish Immunol.">
        <title>Early steps in the European eel (Anguilla anguilla)-Vibrio vulnificus interaction in the gills: Role of the RtxA13 toxin.</title>
        <authorList>
            <person name="Callol A."/>
            <person name="Pajuelo D."/>
            <person name="Ebbesson L."/>
            <person name="Teles M."/>
            <person name="MacKenzie S."/>
            <person name="Amaro C."/>
        </authorList>
    </citation>
    <scope>NUCLEOTIDE SEQUENCE</scope>
</reference>
<evidence type="ECO:0000313" key="1">
    <source>
        <dbReference type="EMBL" id="JAH02096.1"/>
    </source>
</evidence>